<dbReference type="PANTHER" id="PTHR46732">
    <property type="entry name" value="ATP-DEPENDENT PROTEASE LA (LON) DOMAIN PROTEIN"/>
    <property type="match status" value="1"/>
</dbReference>
<dbReference type="InterPro" id="IPR015947">
    <property type="entry name" value="PUA-like_sf"/>
</dbReference>
<reference evidence="2" key="1">
    <citation type="submission" date="2021-05" db="EMBL/GenBank/DDBJ databases">
        <title>Genome of Sphingobium sp. strain.</title>
        <authorList>
            <person name="Fan R."/>
        </authorList>
    </citation>
    <scope>NUCLEOTIDE SEQUENCE</scope>
    <source>
        <strain evidence="2">H33</strain>
    </source>
</reference>
<dbReference type="AlphaFoldDB" id="A0A9X1ISE4"/>
<keyword evidence="3" id="KW-1185">Reference proteome</keyword>
<dbReference type="Gene3D" id="2.30.130.40">
    <property type="entry name" value="LON domain-like"/>
    <property type="match status" value="1"/>
</dbReference>
<dbReference type="PANTHER" id="PTHR46732:SF8">
    <property type="entry name" value="ATP-DEPENDENT PROTEASE LA (LON) DOMAIN PROTEIN"/>
    <property type="match status" value="1"/>
</dbReference>
<gene>
    <name evidence="2" type="ORF">KK488_15535</name>
</gene>
<organism evidence="2 3">
    <name type="scientific">Sphingobium nicotianae</name>
    <dbReference type="NCBI Taxonomy" id="2782607"/>
    <lineage>
        <taxon>Bacteria</taxon>
        <taxon>Pseudomonadati</taxon>
        <taxon>Pseudomonadota</taxon>
        <taxon>Alphaproteobacteria</taxon>
        <taxon>Sphingomonadales</taxon>
        <taxon>Sphingomonadaceae</taxon>
        <taxon>Sphingobium</taxon>
    </lineage>
</organism>
<name>A0A9X1ISE4_9SPHN</name>
<protein>
    <submittedName>
        <fullName evidence="2">LON peptidase substrate-binding domain-containing protein</fullName>
    </submittedName>
</protein>
<accession>A0A9X1ISE4</accession>
<dbReference type="RefSeq" id="WP_214624621.1">
    <property type="nucleotide sequence ID" value="NZ_JAHGAW010000010.1"/>
</dbReference>
<evidence type="ECO:0000313" key="2">
    <source>
        <dbReference type="EMBL" id="MBT2188368.1"/>
    </source>
</evidence>
<dbReference type="Pfam" id="PF02190">
    <property type="entry name" value="LON_substr_bdg"/>
    <property type="match status" value="1"/>
</dbReference>
<feature type="domain" description="Lon N-terminal" evidence="1">
    <location>
        <begin position="11"/>
        <end position="199"/>
    </location>
</feature>
<dbReference type="PROSITE" id="PS51787">
    <property type="entry name" value="LON_N"/>
    <property type="match status" value="1"/>
</dbReference>
<dbReference type="InterPro" id="IPR003111">
    <property type="entry name" value="Lon_prtase_N"/>
</dbReference>
<dbReference type="SMART" id="SM00464">
    <property type="entry name" value="LON"/>
    <property type="match status" value="1"/>
</dbReference>
<evidence type="ECO:0000313" key="3">
    <source>
        <dbReference type="Proteomes" id="UP001138757"/>
    </source>
</evidence>
<proteinExistence type="predicted"/>
<comment type="caution">
    <text evidence="2">The sequence shown here is derived from an EMBL/GenBank/DDBJ whole genome shotgun (WGS) entry which is preliminary data.</text>
</comment>
<dbReference type="Proteomes" id="UP001138757">
    <property type="component" value="Unassembled WGS sequence"/>
</dbReference>
<dbReference type="EMBL" id="JAHGAW010000010">
    <property type="protein sequence ID" value="MBT2188368.1"/>
    <property type="molecule type" value="Genomic_DNA"/>
</dbReference>
<sequence length="210" mass="23129">MPEDAAPTRRLAIFPLGGAVLFPRAHLPLHIFEPRYRAMVSEAMARDQRIGMIQPSGPGEPAPLFTIGCVGRIAEIEALEDGRFNIILAGESRFRIARELQVPTLFRQVEAELIDTDGDEPAVLAPIERAALEEEARAFADALGYVVEWDAVTSLDDETLVHAIAQIAPFDIGAKQALLEAASLPERSELTIQLMQYMRRGESQGSQRLQ</sequence>
<evidence type="ECO:0000259" key="1">
    <source>
        <dbReference type="PROSITE" id="PS51787"/>
    </source>
</evidence>
<dbReference type="InterPro" id="IPR046336">
    <property type="entry name" value="Lon_prtase_N_sf"/>
</dbReference>
<dbReference type="SUPFAM" id="SSF88697">
    <property type="entry name" value="PUA domain-like"/>
    <property type="match status" value="1"/>
</dbReference>